<organism evidence="4 5">
    <name type="scientific">Halosolutus amylolyticus</name>
    <dbReference type="NCBI Taxonomy" id="2932267"/>
    <lineage>
        <taxon>Archaea</taxon>
        <taxon>Methanobacteriati</taxon>
        <taxon>Methanobacteriota</taxon>
        <taxon>Stenosarchaea group</taxon>
        <taxon>Halobacteria</taxon>
        <taxon>Halobacteriales</taxon>
        <taxon>Natrialbaceae</taxon>
        <taxon>Halosolutus</taxon>
    </lineage>
</organism>
<dbReference type="PROSITE" id="PS50110">
    <property type="entry name" value="RESPONSE_REGULATORY"/>
    <property type="match status" value="1"/>
</dbReference>
<name>A0ABD5PMT9_9EURY</name>
<dbReference type="EMBL" id="JBHSFA010000003">
    <property type="protein sequence ID" value="MFC4541674.1"/>
    <property type="molecule type" value="Genomic_DNA"/>
</dbReference>
<dbReference type="Gene3D" id="3.40.50.2300">
    <property type="match status" value="1"/>
</dbReference>
<dbReference type="SUPFAM" id="SSF52172">
    <property type="entry name" value="CheY-like"/>
    <property type="match status" value="1"/>
</dbReference>
<dbReference type="PANTHER" id="PTHR44591:SF3">
    <property type="entry name" value="RESPONSE REGULATORY DOMAIN-CONTAINING PROTEIN"/>
    <property type="match status" value="1"/>
</dbReference>
<protein>
    <submittedName>
        <fullName evidence="4">HalX domain-containing protein</fullName>
    </submittedName>
</protein>
<dbReference type="InterPro" id="IPR001789">
    <property type="entry name" value="Sig_transdc_resp-reg_receiver"/>
</dbReference>
<feature type="modified residue" description="4-aspartylphosphate" evidence="2">
    <location>
        <position position="53"/>
    </location>
</feature>
<dbReference type="PANTHER" id="PTHR44591">
    <property type="entry name" value="STRESS RESPONSE REGULATOR PROTEIN 1"/>
    <property type="match status" value="1"/>
</dbReference>
<evidence type="ECO:0000259" key="3">
    <source>
        <dbReference type="PROSITE" id="PS50110"/>
    </source>
</evidence>
<dbReference type="InterPro" id="IPR050595">
    <property type="entry name" value="Bact_response_regulator"/>
</dbReference>
<dbReference type="InterPro" id="IPR011006">
    <property type="entry name" value="CheY-like_superfamily"/>
</dbReference>
<dbReference type="RefSeq" id="WP_250142288.1">
    <property type="nucleotide sequence ID" value="NZ_JALIQP010000006.1"/>
</dbReference>
<dbReference type="Pfam" id="PF00072">
    <property type="entry name" value="Response_reg"/>
    <property type="match status" value="1"/>
</dbReference>
<proteinExistence type="predicted"/>
<accession>A0ABD5PMT9</accession>
<evidence type="ECO:0000313" key="5">
    <source>
        <dbReference type="Proteomes" id="UP001595898"/>
    </source>
</evidence>
<sequence length="200" mass="22404">MPDDRYTVLVVDDGPGNVELFERWLSDEYRVGRATGGDDSLEELDDVDVALLDRDLPTVSGTPLALEIDRRAADCLTAIVSGIEPGADVLYVSCGECLVTPVEKEELLETVERLRHRARYDERLAECANLAARRGALEATHSRSELEDDEEFLELRRRITDLLGELDDMTAEFDAEDFQAAFETPDFTGRPRVRTVGWPS</sequence>
<comment type="caution">
    <text evidence="4">The sequence shown here is derived from an EMBL/GenBank/DDBJ whole genome shotgun (WGS) entry which is preliminary data.</text>
</comment>
<feature type="domain" description="Response regulatory" evidence="3">
    <location>
        <begin position="7"/>
        <end position="115"/>
    </location>
</feature>
<dbReference type="InterPro" id="IPR013971">
    <property type="entry name" value="HalX_domain"/>
</dbReference>
<dbReference type="Pfam" id="PF08663">
    <property type="entry name" value="HalX"/>
    <property type="match status" value="1"/>
</dbReference>
<gene>
    <name evidence="4" type="ORF">ACFO5R_07015</name>
</gene>
<keyword evidence="1 2" id="KW-0597">Phosphoprotein</keyword>
<evidence type="ECO:0000313" key="4">
    <source>
        <dbReference type="EMBL" id="MFC4541674.1"/>
    </source>
</evidence>
<keyword evidence="5" id="KW-1185">Reference proteome</keyword>
<evidence type="ECO:0000256" key="1">
    <source>
        <dbReference type="ARBA" id="ARBA00022553"/>
    </source>
</evidence>
<dbReference type="AlphaFoldDB" id="A0ABD5PMT9"/>
<dbReference type="Proteomes" id="UP001595898">
    <property type="component" value="Unassembled WGS sequence"/>
</dbReference>
<reference evidence="4 5" key="1">
    <citation type="journal article" date="2019" name="Int. J. Syst. Evol. Microbiol.">
        <title>The Global Catalogue of Microorganisms (GCM) 10K type strain sequencing project: providing services to taxonomists for standard genome sequencing and annotation.</title>
        <authorList>
            <consortium name="The Broad Institute Genomics Platform"/>
            <consortium name="The Broad Institute Genome Sequencing Center for Infectious Disease"/>
            <person name="Wu L."/>
            <person name="Ma J."/>
        </authorList>
    </citation>
    <scope>NUCLEOTIDE SEQUENCE [LARGE SCALE GENOMIC DNA]</scope>
    <source>
        <strain evidence="4 5">WLHS5</strain>
    </source>
</reference>
<evidence type="ECO:0000256" key="2">
    <source>
        <dbReference type="PROSITE-ProRule" id="PRU00169"/>
    </source>
</evidence>